<proteinExistence type="predicted"/>
<evidence type="ECO:0000256" key="1">
    <source>
        <dbReference type="SAM" id="MobiDB-lite"/>
    </source>
</evidence>
<feature type="region of interest" description="Disordered" evidence="1">
    <location>
        <begin position="56"/>
        <end position="83"/>
    </location>
</feature>
<feature type="region of interest" description="Disordered" evidence="1">
    <location>
        <begin position="110"/>
        <end position="133"/>
    </location>
</feature>
<dbReference type="AlphaFoldDB" id="A0A0G1PMU9"/>
<protein>
    <submittedName>
        <fullName evidence="2">Uncharacterized protein</fullName>
    </submittedName>
</protein>
<sequence length="133" mass="14618">MEPPHALRGQRETRALDPLHGKDDSQAQEVKALIHSIRKQVEPCLTNVDEQVGAEDEEECTGIKGQSGKGEDEGKHRRVGRDMGKHGVPFLALHHGHPGVLEPVVSQKMASQEEKKLFDEEKEDGGHGATSFL</sequence>
<accession>A0A0G1PMU9</accession>
<name>A0A0G1PMU9_9BACT</name>
<evidence type="ECO:0000313" key="2">
    <source>
        <dbReference type="EMBL" id="KKU34032.1"/>
    </source>
</evidence>
<organism evidence="2 3">
    <name type="scientific">Candidatus Uhrbacteria bacterium GW2011_GWF2_46_218</name>
    <dbReference type="NCBI Taxonomy" id="1619001"/>
    <lineage>
        <taxon>Bacteria</taxon>
        <taxon>Candidatus Uhriibacteriota</taxon>
    </lineage>
</organism>
<gene>
    <name evidence="2" type="ORF">UX45_C0005G0042</name>
</gene>
<feature type="compositionally biased region" description="Basic and acidic residues" evidence="1">
    <location>
        <begin position="69"/>
        <end position="83"/>
    </location>
</feature>
<dbReference type="Proteomes" id="UP000034705">
    <property type="component" value="Unassembled WGS sequence"/>
</dbReference>
<feature type="region of interest" description="Disordered" evidence="1">
    <location>
        <begin position="1"/>
        <end position="25"/>
    </location>
</feature>
<reference evidence="2 3" key="1">
    <citation type="journal article" date="2015" name="Nature">
        <title>rRNA introns, odd ribosomes, and small enigmatic genomes across a large radiation of phyla.</title>
        <authorList>
            <person name="Brown C.T."/>
            <person name="Hug L.A."/>
            <person name="Thomas B.C."/>
            <person name="Sharon I."/>
            <person name="Castelle C.J."/>
            <person name="Singh A."/>
            <person name="Wilkins M.J."/>
            <person name="Williams K.H."/>
            <person name="Banfield J.F."/>
        </authorList>
    </citation>
    <scope>NUCLEOTIDE SEQUENCE [LARGE SCALE GENOMIC DNA]</scope>
</reference>
<dbReference type="EMBL" id="LCMG01000005">
    <property type="protein sequence ID" value="KKU34032.1"/>
    <property type="molecule type" value="Genomic_DNA"/>
</dbReference>
<comment type="caution">
    <text evidence="2">The sequence shown here is derived from an EMBL/GenBank/DDBJ whole genome shotgun (WGS) entry which is preliminary data.</text>
</comment>
<evidence type="ECO:0000313" key="3">
    <source>
        <dbReference type="Proteomes" id="UP000034705"/>
    </source>
</evidence>
<feature type="compositionally biased region" description="Basic and acidic residues" evidence="1">
    <location>
        <begin position="9"/>
        <end position="25"/>
    </location>
</feature>